<evidence type="ECO:0000256" key="6">
    <source>
        <dbReference type="SAM" id="Coils"/>
    </source>
</evidence>
<dbReference type="Gene3D" id="3.80.10.10">
    <property type="entry name" value="Ribonuclease Inhibitor"/>
    <property type="match status" value="3"/>
</dbReference>
<evidence type="ECO:0000259" key="8">
    <source>
        <dbReference type="SMART" id="SM00382"/>
    </source>
</evidence>
<keyword evidence="4" id="KW-0611">Plant defense</keyword>
<dbReference type="Gene3D" id="3.40.50.300">
    <property type="entry name" value="P-loop containing nucleotide triphosphate hydrolases"/>
    <property type="match status" value="1"/>
</dbReference>
<dbReference type="PANTHER" id="PTHR33463">
    <property type="entry name" value="NB-ARC DOMAIN-CONTAINING PROTEIN-RELATED"/>
    <property type="match status" value="1"/>
</dbReference>
<dbReference type="SUPFAM" id="SSF52058">
    <property type="entry name" value="L domain-like"/>
    <property type="match status" value="1"/>
</dbReference>
<dbReference type="GO" id="GO:0043531">
    <property type="term" value="F:ADP binding"/>
    <property type="evidence" value="ECO:0007669"/>
    <property type="project" value="InterPro"/>
</dbReference>
<reference evidence="9" key="1">
    <citation type="submission" date="2022-02" db="EMBL/GenBank/DDBJ databases">
        <authorList>
            <person name="Henning P.M."/>
            <person name="McCubbin A.G."/>
            <person name="Shore J.S."/>
        </authorList>
    </citation>
    <scope>NUCLEOTIDE SEQUENCE</scope>
    <source>
        <strain evidence="9">F60SS</strain>
        <tissue evidence="9">Leaves</tissue>
    </source>
</reference>
<dbReference type="Pfam" id="PF23598">
    <property type="entry name" value="LRR_14"/>
    <property type="match status" value="1"/>
</dbReference>
<dbReference type="InterPro" id="IPR027417">
    <property type="entry name" value="P-loop_NTPase"/>
</dbReference>
<evidence type="ECO:0000256" key="1">
    <source>
        <dbReference type="ARBA" id="ARBA00008894"/>
    </source>
</evidence>
<feature type="compositionally biased region" description="Polar residues" evidence="7">
    <location>
        <begin position="1604"/>
        <end position="1624"/>
    </location>
</feature>
<evidence type="ECO:0000313" key="9">
    <source>
        <dbReference type="EMBL" id="KAJ4844127.1"/>
    </source>
</evidence>
<dbReference type="SUPFAM" id="SSF52047">
    <property type="entry name" value="RNI-like"/>
    <property type="match status" value="1"/>
</dbReference>
<dbReference type="InterPro" id="IPR002182">
    <property type="entry name" value="NB-ARC"/>
</dbReference>
<feature type="compositionally biased region" description="Low complexity" evidence="7">
    <location>
        <begin position="1632"/>
        <end position="1641"/>
    </location>
</feature>
<feature type="coiled-coil region" evidence="6">
    <location>
        <begin position="35"/>
        <end position="94"/>
    </location>
</feature>
<dbReference type="InterPro" id="IPR055414">
    <property type="entry name" value="LRR_R13L4/SHOC2-like"/>
</dbReference>
<keyword evidence="6" id="KW-0175">Coiled coil</keyword>
<evidence type="ECO:0000256" key="3">
    <source>
        <dbReference type="ARBA" id="ARBA00022741"/>
    </source>
</evidence>
<evidence type="ECO:0000256" key="5">
    <source>
        <dbReference type="ARBA" id="ARBA00022840"/>
    </source>
</evidence>
<dbReference type="Gene3D" id="1.10.8.430">
    <property type="entry name" value="Helical domain of apoptotic protease-activating factors"/>
    <property type="match status" value="1"/>
</dbReference>
<keyword evidence="3" id="KW-0547">Nucleotide-binding</keyword>
<dbReference type="InterPro" id="IPR003593">
    <property type="entry name" value="AAA+_ATPase"/>
</dbReference>
<dbReference type="SMART" id="SM00382">
    <property type="entry name" value="AAA"/>
    <property type="match status" value="1"/>
</dbReference>
<keyword evidence="5" id="KW-0067">ATP-binding</keyword>
<dbReference type="GO" id="GO:0005524">
    <property type="term" value="F:ATP binding"/>
    <property type="evidence" value="ECO:0007669"/>
    <property type="project" value="UniProtKB-KW"/>
</dbReference>
<proteinExistence type="inferred from homology"/>
<dbReference type="Pfam" id="PF23247">
    <property type="entry name" value="LRR_RPS2"/>
    <property type="match status" value="4"/>
</dbReference>
<keyword evidence="2" id="KW-0677">Repeat</keyword>
<accession>A0A9Q0JK98</accession>
<feature type="compositionally biased region" description="Polar residues" evidence="7">
    <location>
        <begin position="1565"/>
        <end position="1578"/>
    </location>
</feature>
<dbReference type="InterPro" id="IPR042197">
    <property type="entry name" value="Apaf_helical"/>
</dbReference>
<dbReference type="GO" id="GO:0006952">
    <property type="term" value="P:defense response"/>
    <property type="evidence" value="ECO:0007669"/>
    <property type="project" value="UniProtKB-KW"/>
</dbReference>
<evidence type="ECO:0000313" key="10">
    <source>
        <dbReference type="Proteomes" id="UP001141552"/>
    </source>
</evidence>
<dbReference type="PANTHER" id="PTHR33463:SF198">
    <property type="entry name" value="RPP4C3"/>
    <property type="match status" value="1"/>
</dbReference>
<evidence type="ECO:0000256" key="7">
    <source>
        <dbReference type="SAM" id="MobiDB-lite"/>
    </source>
</evidence>
<feature type="region of interest" description="Disordered" evidence="7">
    <location>
        <begin position="1604"/>
        <end position="1641"/>
    </location>
</feature>
<dbReference type="EMBL" id="JAKUCV010002041">
    <property type="protein sequence ID" value="KAJ4844127.1"/>
    <property type="molecule type" value="Genomic_DNA"/>
</dbReference>
<dbReference type="Proteomes" id="UP001141552">
    <property type="component" value="Unassembled WGS sequence"/>
</dbReference>
<feature type="domain" description="AAA+ ATPase" evidence="8">
    <location>
        <begin position="178"/>
        <end position="321"/>
    </location>
</feature>
<feature type="region of interest" description="Disordered" evidence="7">
    <location>
        <begin position="1523"/>
        <end position="1578"/>
    </location>
</feature>
<reference evidence="9" key="2">
    <citation type="journal article" date="2023" name="Plants (Basel)">
        <title>Annotation of the Turnera subulata (Passifloraceae) Draft Genome Reveals the S-Locus Evolved after the Divergence of Turneroideae from Passifloroideae in a Stepwise Manner.</title>
        <authorList>
            <person name="Henning P.M."/>
            <person name="Roalson E.H."/>
            <person name="Mir W."/>
            <person name="McCubbin A.G."/>
            <person name="Shore J.S."/>
        </authorList>
    </citation>
    <scope>NUCLEOTIDE SEQUENCE</scope>
    <source>
        <strain evidence="9">F60SS</strain>
    </source>
</reference>
<dbReference type="Pfam" id="PF00931">
    <property type="entry name" value="NB-ARC"/>
    <property type="match status" value="1"/>
</dbReference>
<comment type="caution">
    <text evidence="9">The sequence shown here is derived from an EMBL/GenBank/DDBJ whole genome shotgun (WGS) entry which is preliminary data.</text>
</comment>
<sequence length="2063" mass="231760">MLCDPSFGFAPIALDLTLRQVARLIQYPLRYKQNVDNLKKKVQELRMEHEQLQRDAEKERRNLKTIVPKVREWLSDVEKKIQELESELAAREESAKEKCFIGLCPNVKARYQLSREAEKEAVAVDDLLRVKRERSSEEIAYETPLAEAISVTGGYEAFDSRVAAFKEIMDALAVDSDNFSIIGVCGMPGIGKTTLVTEVARKAQAEKLFDNVIFAALTHNQSKGSEKKKIQNSIAKNLGLNLSETSSEERRATQLRERLTKGDEKKILIVLDDLWDALDLEAVGIPSKYDSKVCKILLTSRDRNLLSKEMNCLKLVSIDDLPEDEAWDLFKKIAGDTSSNPEVHSIAIEVAKKCGGLPLAISVVAKSLKKETKLSKWKDTLRRFKKPSPRIVSGMPDKVYAALPDKVYAALKLSIDRLPKEEKSVFLLFCRLGYCICFLDLLKYGMGLSLFSDVRTVDAARDRLESLLDHLRSSSLLLETDGKKYFTMSVLLQTVGLSIAGNVLAMDEEDELKEWPDKEELKRLIAIRLFCSIDVLPDELECPKLQLLYMSPTDPQLKIPDNFFRKMQKLKVLDLTRFSLLSLPSSLVSLKSLRTLCLDQSKLQDLSIIGELKNLEILSFIRSKFKQLPKELGQLTKLKLLDLTGCSELEVIPPNVISKLSRLEELLMRNSFDGWEIEGGNAASLVELNHLHCLTNLEMRIRDVRTLPMDFSSEKLQKYKILIGSTWDWDDSFETFKMLKLELDTDMRSNDGIRILIKKAEALYLDQVKGVENLLYELDKEGFRLLKHLHLQNHSGIKYIVNGVDRASSSYTAFPMLETLFLHNLIFGKLETLEVSDCVKLKSLFSLPLVKGLLNLKSIEVTNCDSMVQIIVEESEDCAGNGESGMIEFSQLRSISFSGLPQLRNFCSKVEGPLATASQSPEIIEEQCLTSTSLFNDKVVFPNLEYLSLESIHIEKLWDGQPSKSALSFQNLTKLVVKGCGLKYLFSSSMVRSLERLESLEVRECEFMEEVIEVDILPTEGNMSAMVFPNLEFLELYDLPKLAKFSTGYPVECPVLDQLKISECPKLKTFISSFTSGSTANSHNPLESNIEDNHYDGIKPLFDEKVKFPGLTDMEITRMENLETIWHHRLAEGSFCEMESLAIDRCKKLVHVFPSALMRRLGRKLDVLRISDCDALEEVLQFQGSGNLEFPSLGVIRIENCPNMKPIWSLFLENSRLPVDKGDDQRQGKGDCDMPTAPHLNLEVAFPKLETLGMDWHHIREISHSQRWAKFYGNIVRLELRHFPGDYVVFPSNFVRRFFNLEFLVVTDASFQEIFPHEQRNPEEMDIEVLPKLKQLVLSQLSKLQYLPKEDSHQCPLFQNLETLALFHCGQLKIVFPSSVSFRNLTHLQATECHGLQYLMTCSAAHSLVHLKRMGIFECEMIQEIVATEENEAELEVVFHELEFLSLKGLPSLACFHSGKSALMFPSLQAVLVQECPKMNIFSAGVTSTPKLGLVYLTEELDEWCWEGNLNDTIRKLFTQMGQDAEGPKTPSSSQQLASAMENDEADEIGKHGPSEDPTYADLLPTNNQDSSSGLPNESETLQNQVVAGFSVGRNSSVLEFPAQRTTGNKNSSAEPEIPEQTSSCHEDSGPSSNTESNNNISSCTCAPVEEASKQMTLASPTKRISSDKLLWEADTKYMTETSSAPMTQDRGKENGEKNPRHRHRLLELCSQNPSAMTRQALQELQSVTRSLATHPHGILEAELLSKLEELLTALNLEDDCFITNAPVENTISSPLAQTLEVGSSSRSILPESTLTALSGSSTAGALLEIFEREGVHIQTPPDQVAWLPRDNPDLEVDIHQALADLAELGARYPPDVPFVASPPLLDPSDPAVENALASFFSFLGFGPHAMLSHEKIKGVRVACETLITTLSLTNQAVRNAAQQLLDLIEVNAAEYKESFQQIEDCMVILQSVQGHMRTATQQIGVVRSHLDRVDVLQTDLANLRGRGDRLREELAALEAEIAAKDGELRREKVAYLRADVILRQADESVTSFGSMNPPPEDMLPRAQERVAAMEKHFNRIRA</sequence>
<keyword evidence="10" id="KW-1185">Reference proteome</keyword>
<feature type="coiled-coil region" evidence="6">
    <location>
        <begin position="1974"/>
        <end position="2015"/>
    </location>
</feature>
<dbReference type="PRINTS" id="PR00364">
    <property type="entry name" value="DISEASERSIST"/>
</dbReference>
<gene>
    <name evidence="9" type="ORF">Tsubulata_026074</name>
</gene>
<evidence type="ECO:0000256" key="2">
    <source>
        <dbReference type="ARBA" id="ARBA00022737"/>
    </source>
</evidence>
<dbReference type="SUPFAM" id="SSF52540">
    <property type="entry name" value="P-loop containing nucleoside triphosphate hydrolases"/>
    <property type="match status" value="1"/>
</dbReference>
<name>A0A9Q0JK98_9ROSI</name>
<feature type="non-terminal residue" evidence="9">
    <location>
        <position position="2063"/>
    </location>
</feature>
<comment type="similarity">
    <text evidence="1">Belongs to the disease resistance NB-LRR family.</text>
</comment>
<dbReference type="OrthoDB" id="1747797at2759"/>
<protein>
    <recommendedName>
        <fullName evidence="8">AAA+ ATPase domain-containing protein</fullName>
    </recommendedName>
</protein>
<evidence type="ECO:0000256" key="4">
    <source>
        <dbReference type="ARBA" id="ARBA00022821"/>
    </source>
</evidence>
<dbReference type="InterPro" id="IPR032675">
    <property type="entry name" value="LRR_dom_sf"/>
</dbReference>
<dbReference type="InterPro" id="IPR057135">
    <property type="entry name" value="At4g27190-like_LRR"/>
</dbReference>
<organism evidence="9 10">
    <name type="scientific">Turnera subulata</name>
    <dbReference type="NCBI Taxonomy" id="218843"/>
    <lineage>
        <taxon>Eukaryota</taxon>
        <taxon>Viridiplantae</taxon>
        <taxon>Streptophyta</taxon>
        <taxon>Embryophyta</taxon>
        <taxon>Tracheophyta</taxon>
        <taxon>Spermatophyta</taxon>
        <taxon>Magnoliopsida</taxon>
        <taxon>eudicotyledons</taxon>
        <taxon>Gunneridae</taxon>
        <taxon>Pentapetalae</taxon>
        <taxon>rosids</taxon>
        <taxon>fabids</taxon>
        <taxon>Malpighiales</taxon>
        <taxon>Passifloraceae</taxon>
        <taxon>Turnera</taxon>
    </lineage>
</organism>
<dbReference type="InterPro" id="IPR050905">
    <property type="entry name" value="Plant_NBS-LRR"/>
</dbReference>